<dbReference type="PANTHER" id="PTHR30461">
    <property type="entry name" value="DNA-INVERTASE FROM LAMBDOID PROPHAGE"/>
    <property type="match status" value="1"/>
</dbReference>
<proteinExistence type="predicted"/>
<evidence type="ECO:0000256" key="1">
    <source>
        <dbReference type="ARBA" id="ARBA00023125"/>
    </source>
</evidence>
<keyword evidence="6" id="KW-1185">Reference proteome</keyword>
<dbReference type="Gene3D" id="3.40.50.1390">
    <property type="entry name" value="Resolvase, N-terminal catalytic domain"/>
    <property type="match status" value="1"/>
</dbReference>
<keyword evidence="3" id="KW-0175">Coiled coil</keyword>
<feature type="coiled-coil region" evidence="3">
    <location>
        <begin position="405"/>
        <end position="432"/>
    </location>
</feature>
<dbReference type="InterPro" id="IPR006119">
    <property type="entry name" value="Resolv_N"/>
</dbReference>
<organism evidence="5 6">
    <name type="scientific">Faecalibacterium faecis</name>
    <dbReference type="NCBI Taxonomy" id="3133157"/>
    <lineage>
        <taxon>Bacteria</taxon>
        <taxon>Bacillati</taxon>
        <taxon>Bacillota</taxon>
        <taxon>Clostridia</taxon>
        <taxon>Eubacteriales</taxon>
        <taxon>Oscillospiraceae</taxon>
        <taxon>Faecalibacterium</taxon>
    </lineage>
</organism>
<dbReference type="EMBL" id="JBBMEP010000012">
    <property type="protein sequence ID" value="MEQ2377214.1"/>
    <property type="molecule type" value="Genomic_DNA"/>
</dbReference>
<keyword evidence="1" id="KW-0238">DNA-binding</keyword>
<accession>A0ABV1BP44</accession>
<evidence type="ECO:0000256" key="3">
    <source>
        <dbReference type="SAM" id="Coils"/>
    </source>
</evidence>
<dbReference type="RefSeq" id="WP_349137814.1">
    <property type="nucleotide sequence ID" value="NZ_JBBMEP010000012.1"/>
</dbReference>
<dbReference type="PROSITE" id="PS51737">
    <property type="entry name" value="RECOMBINASE_DNA_BIND"/>
    <property type="match status" value="1"/>
</dbReference>
<keyword evidence="2" id="KW-0233">DNA recombination</keyword>
<evidence type="ECO:0000259" key="4">
    <source>
        <dbReference type="PROSITE" id="PS51737"/>
    </source>
</evidence>
<evidence type="ECO:0000313" key="6">
    <source>
        <dbReference type="Proteomes" id="UP001496146"/>
    </source>
</evidence>
<dbReference type="InterPro" id="IPR038109">
    <property type="entry name" value="DNA_bind_recomb_sf"/>
</dbReference>
<dbReference type="SMART" id="SM00857">
    <property type="entry name" value="Resolvase"/>
    <property type="match status" value="1"/>
</dbReference>
<dbReference type="InterPro" id="IPR011109">
    <property type="entry name" value="DNA_bind_recombinase_dom"/>
</dbReference>
<dbReference type="Proteomes" id="UP001496146">
    <property type="component" value="Unassembled WGS sequence"/>
</dbReference>
<protein>
    <submittedName>
        <fullName evidence="5">Recombinase family protein</fullName>
    </submittedName>
</protein>
<reference evidence="5 6" key="1">
    <citation type="submission" date="2024-03" db="EMBL/GenBank/DDBJ databases">
        <title>Human intestinal bacterial collection.</title>
        <authorList>
            <person name="Pauvert C."/>
            <person name="Hitch T.C.A."/>
            <person name="Clavel T."/>
        </authorList>
    </citation>
    <scope>NUCLEOTIDE SEQUENCE [LARGE SCALE GENOMIC DNA]</scope>
    <source>
        <strain evidence="5 6">CLA-JM-H7-B</strain>
    </source>
</reference>
<dbReference type="Gene3D" id="3.90.1750.20">
    <property type="entry name" value="Putative Large Serine Recombinase, Chain B, Domain 2"/>
    <property type="match status" value="1"/>
</dbReference>
<dbReference type="Pfam" id="PF07508">
    <property type="entry name" value="Recombinase"/>
    <property type="match status" value="1"/>
</dbReference>
<evidence type="ECO:0000256" key="2">
    <source>
        <dbReference type="ARBA" id="ARBA00023172"/>
    </source>
</evidence>
<comment type="caution">
    <text evidence="5">The sequence shown here is derived from an EMBL/GenBank/DDBJ whole genome shotgun (WGS) entry which is preliminary data.</text>
</comment>
<evidence type="ECO:0000313" key="5">
    <source>
        <dbReference type="EMBL" id="MEQ2377214.1"/>
    </source>
</evidence>
<gene>
    <name evidence="5" type="ORF">WMO17_07535</name>
</gene>
<dbReference type="InterPro" id="IPR036162">
    <property type="entry name" value="Resolvase-like_N_sf"/>
</dbReference>
<dbReference type="PANTHER" id="PTHR30461:SF2">
    <property type="entry name" value="SERINE RECOMBINASE PINE-RELATED"/>
    <property type="match status" value="1"/>
</dbReference>
<name>A0ABV1BP44_9FIRM</name>
<dbReference type="InterPro" id="IPR050639">
    <property type="entry name" value="SSR_resolvase"/>
</dbReference>
<sequence length="510" mass="59509">MKCVSYTRTMPWKNHTGELTIADQNQRIAEYLAEHKEMDLQKKYSDRKGVENASAAFDKMIDDGAERKFDCIIVASMYYCGPGFPAARQSIKETLYETGVDLIVLEEGLDTRTASRKEVEDYFEEKRCEMHAEIMFAWRKKQGAGFRLTNSVPYGYIRRNGESNMVKDEEVAPYLSEVFSRYASGQKMGDIAKWLNEQNVEPPMRHKKRIQGKPYEGESDLWTSDNLRGLFRNPTYTGATANGSRQIIAENCHEPYMTKEQFYALPCNMQQSENKISTRKKYKKPNPLAKRIICTCGRPLYWHKDKKTGEELFYCSYCRAHKENGKELKAPAASVYKKVIDAMEREHREEEKMYSAIQQGAGRKAIEAVRADSSMQMKTILAELNMEQFRRVPLYESYMADEITEEQYQAEVLDYEEAHRKLNEQLTTIMENTMVWERALSLRNPWIQQMEQYKTPEALDRNFVKKYIEQVVVTFLGDRQAEISLTMKTEEWKQMLERIELEGTDDGTKK</sequence>
<feature type="domain" description="Recombinase" evidence="4">
    <location>
        <begin position="153"/>
        <end position="278"/>
    </location>
</feature>
<dbReference type="Pfam" id="PF00239">
    <property type="entry name" value="Resolvase"/>
    <property type="match status" value="1"/>
</dbReference>